<evidence type="ECO:0000256" key="2">
    <source>
        <dbReference type="ARBA" id="ARBA00023015"/>
    </source>
</evidence>
<dbReference type="PANTHER" id="PTHR30126">
    <property type="entry name" value="HTH-TYPE TRANSCRIPTIONAL REGULATOR"/>
    <property type="match status" value="1"/>
</dbReference>
<dbReference type="RefSeq" id="WP_045219522.1">
    <property type="nucleotide sequence ID" value="NZ_BAAAEC010000011.1"/>
</dbReference>
<protein>
    <submittedName>
        <fullName evidence="6">DNA-binding transcriptional activator AllS</fullName>
    </submittedName>
</protein>
<keyword evidence="3 6" id="KW-0238">DNA-binding</keyword>
<comment type="similarity">
    <text evidence="1">Belongs to the LysR transcriptional regulatory family.</text>
</comment>
<name>A0AAJ5D669_9RALS</name>
<dbReference type="AlphaFoldDB" id="A0AAJ5D669"/>
<evidence type="ECO:0000313" key="6">
    <source>
        <dbReference type="EMBL" id="SUE35299.1"/>
    </source>
</evidence>
<dbReference type="GeneID" id="34793748"/>
<dbReference type="EMBL" id="UGVE01000002">
    <property type="protein sequence ID" value="SUE35299.1"/>
    <property type="molecule type" value="Genomic_DNA"/>
</dbReference>
<dbReference type="InterPro" id="IPR000847">
    <property type="entry name" value="LysR_HTH_N"/>
</dbReference>
<evidence type="ECO:0000256" key="4">
    <source>
        <dbReference type="ARBA" id="ARBA00023163"/>
    </source>
</evidence>
<sequence>MELKLIHLLVEIVEARSFTSAAQKPAMTRSNLSSRLKALARETGAQWQRRCTRGLELTQAGEPLFEHGRRT</sequence>
<dbReference type="Pfam" id="PF00126">
    <property type="entry name" value="HTH_1"/>
    <property type="match status" value="1"/>
</dbReference>
<dbReference type="Gene3D" id="1.10.10.10">
    <property type="entry name" value="Winged helix-like DNA-binding domain superfamily/Winged helix DNA-binding domain"/>
    <property type="match status" value="1"/>
</dbReference>
<evidence type="ECO:0000256" key="3">
    <source>
        <dbReference type="ARBA" id="ARBA00023125"/>
    </source>
</evidence>
<proteinExistence type="inferred from homology"/>
<dbReference type="GO" id="GO:0003700">
    <property type="term" value="F:DNA-binding transcription factor activity"/>
    <property type="evidence" value="ECO:0007669"/>
    <property type="project" value="InterPro"/>
</dbReference>
<keyword evidence="4" id="KW-0804">Transcription</keyword>
<dbReference type="PROSITE" id="PS50931">
    <property type="entry name" value="HTH_LYSR"/>
    <property type="match status" value="1"/>
</dbReference>
<dbReference type="Proteomes" id="UP000255008">
    <property type="component" value="Unassembled WGS sequence"/>
</dbReference>
<evidence type="ECO:0000313" key="7">
    <source>
        <dbReference type="Proteomes" id="UP000255008"/>
    </source>
</evidence>
<evidence type="ECO:0000256" key="1">
    <source>
        <dbReference type="ARBA" id="ARBA00009437"/>
    </source>
</evidence>
<gene>
    <name evidence="6" type="ORF">NCTC10894_03312</name>
</gene>
<reference evidence="6 7" key="1">
    <citation type="submission" date="2018-06" db="EMBL/GenBank/DDBJ databases">
        <authorList>
            <consortium name="Pathogen Informatics"/>
            <person name="Doyle S."/>
        </authorList>
    </citation>
    <scope>NUCLEOTIDE SEQUENCE [LARGE SCALE GENOMIC DNA]</scope>
    <source>
        <strain evidence="6 7">NCTC10894</strain>
    </source>
</reference>
<dbReference type="KEGG" id="rmn:TK49_20340"/>
<dbReference type="InterPro" id="IPR036388">
    <property type="entry name" value="WH-like_DNA-bd_sf"/>
</dbReference>
<dbReference type="GO" id="GO:0000976">
    <property type="term" value="F:transcription cis-regulatory region binding"/>
    <property type="evidence" value="ECO:0007669"/>
    <property type="project" value="TreeGrafter"/>
</dbReference>
<dbReference type="InterPro" id="IPR036390">
    <property type="entry name" value="WH_DNA-bd_sf"/>
</dbReference>
<feature type="domain" description="HTH lysR-type" evidence="5">
    <location>
        <begin position="1"/>
        <end position="58"/>
    </location>
</feature>
<evidence type="ECO:0000259" key="5">
    <source>
        <dbReference type="PROSITE" id="PS50931"/>
    </source>
</evidence>
<dbReference type="PANTHER" id="PTHR30126:SF40">
    <property type="entry name" value="HTH-TYPE TRANSCRIPTIONAL REGULATOR GLTR"/>
    <property type="match status" value="1"/>
</dbReference>
<keyword evidence="2" id="KW-0805">Transcription regulation</keyword>
<comment type="caution">
    <text evidence="6">The sequence shown here is derived from an EMBL/GenBank/DDBJ whole genome shotgun (WGS) entry which is preliminary data.</text>
</comment>
<accession>A0AAJ5D669</accession>
<dbReference type="SUPFAM" id="SSF46785">
    <property type="entry name" value="Winged helix' DNA-binding domain"/>
    <property type="match status" value="1"/>
</dbReference>
<organism evidence="6 7">
    <name type="scientific">Ralstonia mannitolilytica</name>
    <dbReference type="NCBI Taxonomy" id="105219"/>
    <lineage>
        <taxon>Bacteria</taxon>
        <taxon>Pseudomonadati</taxon>
        <taxon>Pseudomonadota</taxon>
        <taxon>Betaproteobacteria</taxon>
        <taxon>Burkholderiales</taxon>
        <taxon>Burkholderiaceae</taxon>
        <taxon>Ralstonia</taxon>
    </lineage>
</organism>